<sequence length="259" mass="27637">MLAEQRKSLIMDRLRRDGQVVAKAVAEELGLSEDTIRRDLRELAAEGQLRRVHGGAMPLAPELPDFAARRTVSPSVKRALGRAAAALVRPGQLIFLDGGTSTAEIAKALPRDFGFTIATHSPTIAAELEAHPTAEVILIGGRLYKHSMVAVGAAASSQILLIRPDLFFLGATALHPIHGLSTGDLEEAAIKRLIASRAAETFLLATENKLDHVSPCTIMPVSDISGIFVQSGLASDRLAPYRALGVRIIETQADEQDGS</sequence>
<dbReference type="SUPFAM" id="SSF100950">
    <property type="entry name" value="NagB/RpiA/CoA transferase-like"/>
    <property type="match status" value="1"/>
</dbReference>
<dbReference type="InterPro" id="IPR014036">
    <property type="entry name" value="DeoR-like_C"/>
</dbReference>
<evidence type="ECO:0000256" key="3">
    <source>
        <dbReference type="ARBA" id="ARBA00023125"/>
    </source>
</evidence>
<evidence type="ECO:0000256" key="2">
    <source>
        <dbReference type="ARBA" id="ARBA00023015"/>
    </source>
</evidence>
<feature type="domain" description="HTH deoR-type" evidence="5">
    <location>
        <begin position="3"/>
        <end position="58"/>
    </location>
</feature>
<keyword evidence="2" id="KW-0805">Transcription regulation</keyword>
<dbReference type="AlphaFoldDB" id="A0A1Q9AFU8"/>
<dbReference type="PANTHER" id="PTHR30363">
    <property type="entry name" value="HTH-TYPE TRANSCRIPTIONAL REGULATOR SRLR-RELATED"/>
    <property type="match status" value="1"/>
</dbReference>
<dbReference type="PANTHER" id="PTHR30363:SF4">
    <property type="entry name" value="GLYCEROL-3-PHOSPHATE REGULON REPRESSOR"/>
    <property type="match status" value="1"/>
</dbReference>
<evidence type="ECO:0000256" key="4">
    <source>
        <dbReference type="ARBA" id="ARBA00023163"/>
    </source>
</evidence>
<gene>
    <name evidence="6" type="ORF">BJF92_04520</name>
</gene>
<dbReference type="STRING" id="1672749.BJF92_04520"/>
<dbReference type="InterPro" id="IPR037171">
    <property type="entry name" value="NagB/RpiA_transferase-like"/>
</dbReference>
<proteinExistence type="predicted"/>
<dbReference type="Proteomes" id="UP000186143">
    <property type="component" value="Unassembled WGS sequence"/>
</dbReference>
<evidence type="ECO:0000313" key="7">
    <source>
        <dbReference type="Proteomes" id="UP000186143"/>
    </source>
</evidence>
<dbReference type="RefSeq" id="WP_075636100.1">
    <property type="nucleotide sequence ID" value="NZ_MKIO01000038.1"/>
</dbReference>
<reference evidence="6 7" key="1">
    <citation type="submission" date="2016-09" db="EMBL/GenBank/DDBJ databases">
        <title>Rhizobium sp. nov., a novel species isolated from the rice rhizosphere.</title>
        <authorList>
            <person name="Zhao J."/>
            <person name="Zhang X."/>
        </authorList>
    </citation>
    <scope>NUCLEOTIDE SEQUENCE [LARGE SCALE GENOMIC DNA]</scope>
    <source>
        <strain evidence="6 7">MH17</strain>
    </source>
</reference>
<evidence type="ECO:0000313" key="6">
    <source>
        <dbReference type="EMBL" id="OLP53856.1"/>
    </source>
</evidence>
<organism evidence="6 7">
    <name type="scientific">Xaviernesmea rhizosphaerae</name>
    <dbReference type="NCBI Taxonomy" id="1672749"/>
    <lineage>
        <taxon>Bacteria</taxon>
        <taxon>Pseudomonadati</taxon>
        <taxon>Pseudomonadota</taxon>
        <taxon>Alphaproteobacteria</taxon>
        <taxon>Hyphomicrobiales</taxon>
        <taxon>Rhizobiaceae</taxon>
        <taxon>Rhizobium/Agrobacterium group</taxon>
        <taxon>Xaviernesmea</taxon>
    </lineage>
</organism>
<dbReference type="InterPro" id="IPR018356">
    <property type="entry name" value="Tscrpt_reg_HTH_DeoR_CS"/>
</dbReference>
<protein>
    <submittedName>
        <fullName evidence="6">DeoR family transcriptional regulator</fullName>
    </submittedName>
</protein>
<accession>A0A1Q9AFU8</accession>
<keyword evidence="1" id="KW-0678">Repressor</keyword>
<dbReference type="Pfam" id="PF08220">
    <property type="entry name" value="HTH_DeoR"/>
    <property type="match status" value="1"/>
</dbReference>
<dbReference type="EMBL" id="MKIO01000038">
    <property type="protein sequence ID" value="OLP53856.1"/>
    <property type="molecule type" value="Genomic_DNA"/>
</dbReference>
<dbReference type="OrthoDB" id="9814815at2"/>
<dbReference type="PROSITE" id="PS00894">
    <property type="entry name" value="HTH_DEOR_1"/>
    <property type="match status" value="1"/>
</dbReference>
<evidence type="ECO:0000259" key="5">
    <source>
        <dbReference type="PROSITE" id="PS51000"/>
    </source>
</evidence>
<dbReference type="PROSITE" id="PS51000">
    <property type="entry name" value="HTH_DEOR_2"/>
    <property type="match status" value="1"/>
</dbReference>
<dbReference type="InterPro" id="IPR036390">
    <property type="entry name" value="WH_DNA-bd_sf"/>
</dbReference>
<dbReference type="InterPro" id="IPR050313">
    <property type="entry name" value="Carb_Metab_HTH_regulators"/>
</dbReference>
<dbReference type="GO" id="GO:0003700">
    <property type="term" value="F:DNA-binding transcription factor activity"/>
    <property type="evidence" value="ECO:0007669"/>
    <property type="project" value="InterPro"/>
</dbReference>
<dbReference type="SMART" id="SM01134">
    <property type="entry name" value="DeoRC"/>
    <property type="match status" value="1"/>
</dbReference>
<dbReference type="SMART" id="SM00420">
    <property type="entry name" value="HTH_DEOR"/>
    <property type="match status" value="1"/>
</dbReference>
<dbReference type="Gene3D" id="1.10.10.10">
    <property type="entry name" value="Winged helix-like DNA-binding domain superfamily/Winged helix DNA-binding domain"/>
    <property type="match status" value="1"/>
</dbReference>
<dbReference type="Gene3D" id="3.40.50.1360">
    <property type="match status" value="1"/>
</dbReference>
<dbReference type="PRINTS" id="PR00037">
    <property type="entry name" value="HTHLACR"/>
</dbReference>
<dbReference type="GO" id="GO:0003677">
    <property type="term" value="F:DNA binding"/>
    <property type="evidence" value="ECO:0007669"/>
    <property type="project" value="UniProtKB-KW"/>
</dbReference>
<dbReference type="InterPro" id="IPR001034">
    <property type="entry name" value="DeoR_HTH"/>
</dbReference>
<evidence type="ECO:0000256" key="1">
    <source>
        <dbReference type="ARBA" id="ARBA00022491"/>
    </source>
</evidence>
<name>A0A1Q9AFU8_9HYPH</name>
<dbReference type="InterPro" id="IPR036388">
    <property type="entry name" value="WH-like_DNA-bd_sf"/>
</dbReference>
<dbReference type="SUPFAM" id="SSF46785">
    <property type="entry name" value="Winged helix' DNA-binding domain"/>
    <property type="match status" value="1"/>
</dbReference>
<keyword evidence="3" id="KW-0238">DNA-binding</keyword>
<keyword evidence="4" id="KW-0804">Transcription</keyword>
<comment type="caution">
    <text evidence="6">The sequence shown here is derived from an EMBL/GenBank/DDBJ whole genome shotgun (WGS) entry which is preliminary data.</text>
</comment>
<dbReference type="Pfam" id="PF00455">
    <property type="entry name" value="DeoRC"/>
    <property type="match status" value="1"/>
</dbReference>